<evidence type="ECO:0000256" key="1">
    <source>
        <dbReference type="SAM" id="MobiDB-lite"/>
    </source>
</evidence>
<evidence type="ECO:0000313" key="2">
    <source>
        <dbReference type="EnsemblMetazoa" id="SCAU012307-PB"/>
    </source>
</evidence>
<keyword evidence="3" id="KW-1185">Reference proteome</keyword>
<dbReference type="EnsemblMetazoa" id="SCAU012307-RB">
    <property type="protein sequence ID" value="SCAU012307-PB"/>
    <property type="gene ID" value="SCAU012307"/>
</dbReference>
<gene>
    <name evidence="2" type="primary">106084332</name>
</gene>
<organism evidence="2 3">
    <name type="scientific">Stomoxys calcitrans</name>
    <name type="common">Stable fly</name>
    <name type="synonym">Conops calcitrans</name>
    <dbReference type="NCBI Taxonomy" id="35570"/>
    <lineage>
        <taxon>Eukaryota</taxon>
        <taxon>Metazoa</taxon>
        <taxon>Ecdysozoa</taxon>
        <taxon>Arthropoda</taxon>
        <taxon>Hexapoda</taxon>
        <taxon>Insecta</taxon>
        <taxon>Pterygota</taxon>
        <taxon>Neoptera</taxon>
        <taxon>Endopterygota</taxon>
        <taxon>Diptera</taxon>
        <taxon>Brachycera</taxon>
        <taxon>Muscomorpha</taxon>
        <taxon>Muscoidea</taxon>
        <taxon>Muscidae</taxon>
        <taxon>Stomoxys</taxon>
    </lineage>
</organism>
<name>A0A1I8PYT5_STOCA</name>
<dbReference type="AlphaFoldDB" id="A0A1I8PYT5"/>
<evidence type="ECO:0000313" key="3">
    <source>
        <dbReference type="Proteomes" id="UP000095300"/>
    </source>
</evidence>
<proteinExistence type="predicted"/>
<dbReference type="OrthoDB" id="151490at2759"/>
<accession>A0A1I8PYT5</accession>
<feature type="region of interest" description="Disordered" evidence="1">
    <location>
        <begin position="61"/>
        <end position="104"/>
    </location>
</feature>
<dbReference type="Proteomes" id="UP000095300">
    <property type="component" value="Unassembled WGS sequence"/>
</dbReference>
<feature type="compositionally biased region" description="Low complexity" evidence="1">
    <location>
        <begin position="74"/>
        <end position="85"/>
    </location>
</feature>
<sequence length="306" mass="35184">MNTTRGKFRPIQNVQPAQRLPRKFVVTYPNSTRANLISKNPKVIQKKIANDRLTVVKSKMMVTPPATARPLKQSSRPLRSVKSSSDQLPNPEPKGAFNYGNKDKCRDVRGAKKSNIRPKLGASFRPKLDSKSRLNLISQEQFICLDNPLHLSHPPLLGVDMGIQAEEDEILNHSLLVGDIKIITPSKRIINEIEKLRKDLKTKQMLKAKRKFEQHAKRQEEHITDLNEFLEKSYVSKKPHKIQDSFEEGRKLLYSMDQLLNRQLPVTESIEDIKARIKRKEEELLQLFDNVESTGHMMMTNNGHNN</sequence>
<reference evidence="2" key="1">
    <citation type="submission" date="2020-05" db="UniProtKB">
        <authorList>
            <consortium name="EnsemblMetazoa"/>
        </authorList>
    </citation>
    <scope>IDENTIFICATION</scope>
    <source>
        <strain evidence="2">USDA</strain>
    </source>
</reference>
<protein>
    <submittedName>
        <fullName evidence="2">Uncharacterized protein</fullName>
    </submittedName>
</protein>
<dbReference type="VEuPathDB" id="VectorBase:SCAU012307"/>